<dbReference type="Gene3D" id="1.10.10.10">
    <property type="entry name" value="Winged helix-like DNA-binding domain superfamily/Winged helix DNA-binding domain"/>
    <property type="match status" value="1"/>
</dbReference>
<dbReference type="PANTHER" id="PTHR30126:SF40">
    <property type="entry name" value="HTH-TYPE TRANSCRIPTIONAL REGULATOR GLTR"/>
    <property type="match status" value="1"/>
</dbReference>
<gene>
    <name evidence="6" type="ORF">JOC27_002133</name>
</gene>
<dbReference type="Gene3D" id="3.40.190.290">
    <property type="match status" value="1"/>
</dbReference>
<evidence type="ECO:0000256" key="3">
    <source>
        <dbReference type="ARBA" id="ARBA00023125"/>
    </source>
</evidence>
<dbReference type="PROSITE" id="PS50931">
    <property type="entry name" value="HTH_LYSR"/>
    <property type="match status" value="1"/>
</dbReference>
<evidence type="ECO:0000256" key="1">
    <source>
        <dbReference type="ARBA" id="ARBA00009437"/>
    </source>
</evidence>
<dbReference type="SUPFAM" id="SSF46785">
    <property type="entry name" value="Winged helix' DNA-binding domain"/>
    <property type="match status" value="1"/>
</dbReference>
<dbReference type="Pfam" id="PF03466">
    <property type="entry name" value="LysR_substrate"/>
    <property type="match status" value="1"/>
</dbReference>
<comment type="caution">
    <text evidence="6">The sequence shown here is derived from an EMBL/GenBank/DDBJ whole genome shotgun (WGS) entry which is preliminary data.</text>
</comment>
<evidence type="ECO:0000313" key="7">
    <source>
        <dbReference type="Proteomes" id="UP000823201"/>
    </source>
</evidence>
<dbReference type="PANTHER" id="PTHR30126">
    <property type="entry name" value="HTH-TYPE TRANSCRIPTIONAL REGULATOR"/>
    <property type="match status" value="1"/>
</dbReference>
<keyword evidence="7" id="KW-1185">Reference proteome</keyword>
<dbReference type="InterPro" id="IPR005119">
    <property type="entry name" value="LysR_subst-bd"/>
</dbReference>
<dbReference type="InterPro" id="IPR036390">
    <property type="entry name" value="WH_DNA-bd_sf"/>
</dbReference>
<dbReference type="CDD" id="cd05466">
    <property type="entry name" value="PBP2_LTTR_substrate"/>
    <property type="match status" value="1"/>
</dbReference>
<comment type="similarity">
    <text evidence="1">Belongs to the LysR transcriptional regulatory family.</text>
</comment>
<organism evidence="6 7">
    <name type="scientific">Sporolactobacillus spathodeae</name>
    <dbReference type="NCBI Taxonomy" id="1465502"/>
    <lineage>
        <taxon>Bacteria</taxon>
        <taxon>Bacillati</taxon>
        <taxon>Bacillota</taxon>
        <taxon>Bacilli</taxon>
        <taxon>Bacillales</taxon>
        <taxon>Sporolactobacillaceae</taxon>
        <taxon>Sporolactobacillus</taxon>
    </lineage>
</organism>
<evidence type="ECO:0000256" key="2">
    <source>
        <dbReference type="ARBA" id="ARBA00023015"/>
    </source>
</evidence>
<accession>A0ABS2QA52</accession>
<dbReference type="Pfam" id="PF00126">
    <property type="entry name" value="HTH_1"/>
    <property type="match status" value="1"/>
</dbReference>
<dbReference type="Proteomes" id="UP000823201">
    <property type="component" value="Unassembled WGS sequence"/>
</dbReference>
<dbReference type="InterPro" id="IPR000847">
    <property type="entry name" value="LysR_HTH_N"/>
</dbReference>
<name>A0ABS2QA52_9BACL</name>
<dbReference type="SUPFAM" id="SSF53850">
    <property type="entry name" value="Periplasmic binding protein-like II"/>
    <property type="match status" value="1"/>
</dbReference>
<keyword evidence="2" id="KW-0805">Transcription regulation</keyword>
<keyword evidence="4" id="KW-0804">Transcription</keyword>
<reference evidence="6 7" key="1">
    <citation type="submission" date="2021-01" db="EMBL/GenBank/DDBJ databases">
        <title>Genomic Encyclopedia of Type Strains, Phase IV (KMG-IV): sequencing the most valuable type-strain genomes for metagenomic binning, comparative biology and taxonomic classification.</title>
        <authorList>
            <person name="Goeker M."/>
        </authorList>
    </citation>
    <scope>NUCLEOTIDE SEQUENCE [LARGE SCALE GENOMIC DNA]</scope>
    <source>
        <strain evidence="6 7">DSM 100968</strain>
    </source>
</reference>
<dbReference type="PRINTS" id="PR00039">
    <property type="entry name" value="HTHLYSR"/>
</dbReference>
<dbReference type="EMBL" id="JAFBEV010000021">
    <property type="protein sequence ID" value="MBM7658671.1"/>
    <property type="molecule type" value="Genomic_DNA"/>
</dbReference>
<evidence type="ECO:0000313" key="6">
    <source>
        <dbReference type="EMBL" id="MBM7658671.1"/>
    </source>
</evidence>
<proteinExistence type="inferred from homology"/>
<dbReference type="RefSeq" id="WP_205007227.1">
    <property type="nucleotide sequence ID" value="NZ_CBCRXA010000021.1"/>
</dbReference>
<feature type="domain" description="HTH lysR-type" evidence="5">
    <location>
        <begin position="2"/>
        <end position="59"/>
    </location>
</feature>
<sequence length="294" mass="33855">MVDFEWYRSFVAIYKYNSVSEAAKIRIMTQPAMSQHLSSLEAEVGERLFMRTARKMMPTERGKQLYSQVAPLVESLEETTLSFKAACLPTLSTIRIGSAIEYFSENILDQLQNFKTCTISYFGEADHLLDRLKEDKVDLIITSQKCQIPGIDCIKLCTEQFVISAPKHLQIPPVDDLKAKEEWLLAQDWISYGLELPIIRRFWREHFKKRPIIKPIHTIPNLHLILRAIENGAGISLIPTYILKNSMDQTKAKVIFDALNVQNVIYLAYKSKNKHVPALNDILEAIMQKNKRIE</sequence>
<evidence type="ECO:0000256" key="4">
    <source>
        <dbReference type="ARBA" id="ARBA00023163"/>
    </source>
</evidence>
<protein>
    <submittedName>
        <fullName evidence="6">DNA-binding transcriptional LysR family regulator</fullName>
    </submittedName>
</protein>
<dbReference type="InterPro" id="IPR036388">
    <property type="entry name" value="WH-like_DNA-bd_sf"/>
</dbReference>
<keyword evidence="3 6" id="KW-0238">DNA-binding</keyword>
<evidence type="ECO:0000259" key="5">
    <source>
        <dbReference type="PROSITE" id="PS50931"/>
    </source>
</evidence>
<dbReference type="GO" id="GO:0003677">
    <property type="term" value="F:DNA binding"/>
    <property type="evidence" value="ECO:0007669"/>
    <property type="project" value="UniProtKB-KW"/>
</dbReference>